<reference evidence="1 2" key="1">
    <citation type="journal article" date="2015" name="Nature">
        <title>rRNA introns, odd ribosomes, and small enigmatic genomes across a large radiation of phyla.</title>
        <authorList>
            <person name="Brown C.T."/>
            <person name="Hug L.A."/>
            <person name="Thomas B.C."/>
            <person name="Sharon I."/>
            <person name="Castelle C.J."/>
            <person name="Singh A."/>
            <person name="Wilkins M.J."/>
            <person name="Williams K.H."/>
            <person name="Banfield J.F."/>
        </authorList>
    </citation>
    <scope>NUCLEOTIDE SEQUENCE [LARGE SCALE GENOMIC DNA]</scope>
</reference>
<comment type="caution">
    <text evidence="1">The sequence shown here is derived from an EMBL/GenBank/DDBJ whole genome shotgun (WGS) entry which is preliminary data.</text>
</comment>
<organism evidence="1 2">
    <name type="scientific">candidate division CPR2 bacterium GW2011_GWC2_39_10</name>
    <dbReference type="NCBI Taxonomy" id="1618345"/>
    <lineage>
        <taxon>Bacteria</taxon>
        <taxon>Bacteria division CPR2</taxon>
    </lineage>
</organism>
<evidence type="ECO:0000313" key="1">
    <source>
        <dbReference type="EMBL" id="KKQ94312.1"/>
    </source>
</evidence>
<dbReference type="AlphaFoldDB" id="A0A0G0LTF2"/>
<protein>
    <submittedName>
        <fullName evidence="1">Uncharacterized protein</fullName>
    </submittedName>
</protein>
<accession>A0A0G0LTF2</accession>
<dbReference type="EMBL" id="LBVV01000011">
    <property type="protein sequence ID" value="KKQ94312.1"/>
    <property type="molecule type" value="Genomic_DNA"/>
</dbReference>
<dbReference type="Proteomes" id="UP000034207">
    <property type="component" value="Unassembled WGS sequence"/>
</dbReference>
<evidence type="ECO:0000313" key="2">
    <source>
        <dbReference type="Proteomes" id="UP000034207"/>
    </source>
</evidence>
<name>A0A0G0LTF2_UNCC2</name>
<proteinExistence type="predicted"/>
<sequence>MIGLELKDSFGFMTGDVNLWHSQTKLLDQF</sequence>
<gene>
    <name evidence="1" type="ORF">UT18_C0011G0018</name>
</gene>